<evidence type="ECO:0000313" key="2">
    <source>
        <dbReference type="Proteomes" id="UP000077552"/>
    </source>
</evidence>
<name>A0A1A9LHB7_9FLAO</name>
<dbReference type="EMBL" id="LXIE01000001">
    <property type="protein sequence ID" value="OAD92477.1"/>
    <property type="molecule type" value="Genomic_DNA"/>
</dbReference>
<dbReference type="AlphaFoldDB" id="A0A1A9LHB7"/>
<reference evidence="1 2" key="1">
    <citation type="submission" date="2016-05" db="EMBL/GenBank/DDBJ databases">
        <title>Genome sequencing of Vitellibacter soesokkakensis RSSK-12.</title>
        <authorList>
            <person name="Thevarajoo S."/>
            <person name="Selvaratnam C."/>
            <person name="Goh K.M."/>
            <person name="Chan K.-G."/>
            <person name="Chong C.S."/>
        </authorList>
    </citation>
    <scope>NUCLEOTIDE SEQUENCE [LARGE SCALE GENOMIC DNA]</scope>
    <source>
        <strain evidence="1 2">RSSK-12</strain>
    </source>
</reference>
<protein>
    <submittedName>
        <fullName evidence="1">Uncharacterized protein</fullName>
    </submittedName>
</protein>
<sequence length="151" mass="17878">MDYRSKILEFMQNNVESNADFIVWVKTFPEMQQVELMRELNRMTEEKANEIGLNMKEYIPNYEKADETLNTFEDAILNKRILKDYIKSLNVEQEKLKTKMIHDIEESKIYVISSILNNAPNALEMKRIAKQMIAVEKKFGVYNSETWEGIE</sequence>
<accession>A0A1A9LHB7</accession>
<keyword evidence="2" id="KW-1185">Reference proteome</keyword>
<proteinExistence type="predicted"/>
<evidence type="ECO:0000313" key="1">
    <source>
        <dbReference type="EMBL" id="OAD92477.1"/>
    </source>
</evidence>
<gene>
    <name evidence="1" type="ORF">A7A78_00775</name>
</gene>
<organism evidence="1 2">
    <name type="scientific">Aequorivita soesokkakensis</name>
    <dbReference type="NCBI Taxonomy" id="1385699"/>
    <lineage>
        <taxon>Bacteria</taxon>
        <taxon>Pseudomonadati</taxon>
        <taxon>Bacteroidota</taxon>
        <taxon>Flavobacteriia</taxon>
        <taxon>Flavobacteriales</taxon>
        <taxon>Flavobacteriaceae</taxon>
        <taxon>Aequorivita</taxon>
    </lineage>
</organism>
<dbReference type="Proteomes" id="UP000077552">
    <property type="component" value="Unassembled WGS sequence"/>
</dbReference>
<comment type="caution">
    <text evidence="1">The sequence shown here is derived from an EMBL/GenBank/DDBJ whole genome shotgun (WGS) entry which is preliminary data.</text>
</comment>
<dbReference type="STRING" id="1385699.A7A78_00775"/>